<evidence type="ECO:0000313" key="1">
    <source>
        <dbReference type="Proteomes" id="UP000887579"/>
    </source>
</evidence>
<organism evidence="1 2">
    <name type="scientific">Panagrolaimus sp. ES5</name>
    <dbReference type="NCBI Taxonomy" id="591445"/>
    <lineage>
        <taxon>Eukaryota</taxon>
        <taxon>Metazoa</taxon>
        <taxon>Ecdysozoa</taxon>
        <taxon>Nematoda</taxon>
        <taxon>Chromadorea</taxon>
        <taxon>Rhabditida</taxon>
        <taxon>Tylenchina</taxon>
        <taxon>Panagrolaimomorpha</taxon>
        <taxon>Panagrolaimoidea</taxon>
        <taxon>Panagrolaimidae</taxon>
        <taxon>Panagrolaimus</taxon>
    </lineage>
</organism>
<sequence length="137" mass="15259">MAEALCKLTVGDIVDTWKIKRLLGEGGFGAAIVNTKTELSYAMKTELMSEALKVLKMEVYVMRQANINKAKHIVQCEDTGSYNENFLYVVMTMVGKSLQDVRKMCPGQKFSLGTALSIGIQSLEAIEELHQIGFLHR</sequence>
<evidence type="ECO:0000313" key="2">
    <source>
        <dbReference type="WBParaSite" id="ES5_v2.g20409.t1"/>
    </source>
</evidence>
<dbReference type="Proteomes" id="UP000887579">
    <property type="component" value="Unplaced"/>
</dbReference>
<name>A0AC34FT73_9BILA</name>
<proteinExistence type="predicted"/>
<reference evidence="2" key="1">
    <citation type="submission" date="2022-11" db="UniProtKB">
        <authorList>
            <consortium name="WormBaseParasite"/>
        </authorList>
    </citation>
    <scope>IDENTIFICATION</scope>
</reference>
<accession>A0AC34FT73</accession>
<dbReference type="WBParaSite" id="ES5_v2.g20409.t1">
    <property type="protein sequence ID" value="ES5_v2.g20409.t1"/>
    <property type="gene ID" value="ES5_v2.g20409"/>
</dbReference>
<protein>
    <submittedName>
        <fullName evidence="2">Protein kinase domain-containing protein</fullName>
    </submittedName>
</protein>